<feature type="compositionally biased region" description="Basic residues" evidence="1">
    <location>
        <begin position="10"/>
        <end position="23"/>
    </location>
</feature>
<protein>
    <submittedName>
        <fullName evidence="2">Uncharacterized protein</fullName>
    </submittedName>
</protein>
<evidence type="ECO:0000313" key="2">
    <source>
        <dbReference type="EMBL" id="MDQ0382189.1"/>
    </source>
</evidence>
<feature type="region of interest" description="Disordered" evidence="1">
    <location>
        <begin position="1"/>
        <end position="35"/>
    </location>
</feature>
<evidence type="ECO:0000256" key="1">
    <source>
        <dbReference type="SAM" id="MobiDB-lite"/>
    </source>
</evidence>
<gene>
    <name evidence="2" type="ORF">FB470_006183</name>
</gene>
<keyword evidence="3" id="KW-1185">Reference proteome</keyword>
<name>A0ABU0F3M7_9PSEU</name>
<comment type="caution">
    <text evidence="2">The sequence shown here is derived from an EMBL/GenBank/DDBJ whole genome shotgun (WGS) entry which is preliminary data.</text>
</comment>
<accession>A0ABU0F3M7</accession>
<dbReference type="Proteomes" id="UP001229651">
    <property type="component" value="Unassembled WGS sequence"/>
</dbReference>
<proteinExistence type="predicted"/>
<sequence length="35" mass="4122">MLLIKGPMSYRKHGHRHGKHTSRTTRTSRTSRSRC</sequence>
<organism evidence="2 3">
    <name type="scientific">Amycolatopsis thermophila</name>
    <dbReference type="NCBI Taxonomy" id="206084"/>
    <lineage>
        <taxon>Bacteria</taxon>
        <taxon>Bacillati</taxon>
        <taxon>Actinomycetota</taxon>
        <taxon>Actinomycetes</taxon>
        <taxon>Pseudonocardiales</taxon>
        <taxon>Pseudonocardiaceae</taxon>
        <taxon>Amycolatopsis</taxon>
    </lineage>
</organism>
<dbReference type="EMBL" id="JAUSUT010000001">
    <property type="protein sequence ID" value="MDQ0382189.1"/>
    <property type="molecule type" value="Genomic_DNA"/>
</dbReference>
<reference evidence="2 3" key="1">
    <citation type="submission" date="2023-07" db="EMBL/GenBank/DDBJ databases">
        <title>Sequencing the genomes of 1000 actinobacteria strains.</title>
        <authorList>
            <person name="Klenk H.-P."/>
        </authorList>
    </citation>
    <scope>NUCLEOTIDE SEQUENCE [LARGE SCALE GENOMIC DNA]</scope>
    <source>
        <strain evidence="2 3">DSM 45805</strain>
    </source>
</reference>
<evidence type="ECO:0000313" key="3">
    <source>
        <dbReference type="Proteomes" id="UP001229651"/>
    </source>
</evidence>